<dbReference type="NCBIfam" id="TIGR00559">
    <property type="entry name" value="pdxJ"/>
    <property type="match status" value="1"/>
</dbReference>
<feature type="binding site" evidence="4">
    <location>
        <position position="7"/>
    </location>
    <ligand>
        <name>3-amino-2-oxopropyl phosphate</name>
        <dbReference type="ChEBI" id="CHEBI:57279"/>
    </ligand>
</feature>
<feature type="binding site" evidence="4">
    <location>
        <begin position="212"/>
        <end position="213"/>
    </location>
    <ligand>
        <name>3-amino-2-oxopropyl phosphate</name>
        <dbReference type="ChEBI" id="CHEBI:57279"/>
    </ligand>
</feature>
<dbReference type="InterPro" id="IPR036130">
    <property type="entry name" value="Pyridoxine-5'_phos_synth"/>
</dbReference>
<feature type="active site" description="Proton acceptor" evidence="4">
    <location>
        <position position="70"/>
    </location>
</feature>
<comment type="pathway">
    <text evidence="4">Cofactor biosynthesis; pyridoxine 5'-phosphate biosynthesis; pyridoxine 5'-phosphate from D-erythrose 4-phosphate: step 5/5.</text>
</comment>
<name>A0A524RRB1_9CHRO</name>
<comment type="function">
    <text evidence="4">Catalyzes the complicated ring closure reaction between the two acyclic compounds 1-deoxy-D-xylulose-5-phosphate (DXP) and 3-amino-2-oxopropyl phosphate (1-amino-acetone-3-phosphate or AAP) to form pyridoxine 5'-phosphate (PNP) and inorganic phosphate.</text>
</comment>
<accession>A0A524RRB1</accession>
<keyword evidence="2 4" id="KW-0808">Transferase</keyword>
<comment type="subcellular location">
    <subcellularLocation>
        <location evidence="4">Cytoplasm</location>
    </subcellularLocation>
</comment>
<dbReference type="CDD" id="cd00003">
    <property type="entry name" value="PNPsynthase"/>
    <property type="match status" value="1"/>
</dbReference>
<dbReference type="EC" id="2.6.99.2" evidence="4 5"/>
<dbReference type="PANTHER" id="PTHR30456:SF0">
    <property type="entry name" value="PYRIDOXINE 5'-PHOSPHATE SYNTHASE"/>
    <property type="match status" value="1"/>
</dbReference>
<comment type="similarity">
    <text evidence="4">Belongs to the PNP synthase family.</text>
</comment>
<keyword evidence="1 4" id="KW-0963">Cytoplasm</keyword>
<proteinExistence type="inferred from homology"/>
<comment type="subunit">
    <text evidence="4">Homooctamer; tetramer of dimers.</text>
</comment>
<dbReference type="PANTHER" id="PTHR30456">
    <property type="entry name" value="PYRIDOXINE 5'-PHOSPHATE SYNTHASE"/>
    <property type="match status" value="1"/>
</dbReference>
<evidence type="ECO:0000313" key="7">
    <source>
        <dbReference type="Proteomes" id="UP000317990"/>
    </source>
</evidence>
<feature type="binding site" evidence="4">
    <location>
        <position position="100"/>
    </location>
    <ligand>
        <name>1-deoxy-D-xylulose 5-phosphate</name>
        <dbReference type="ChEBI" id="CHEBI:57792"/>
    </ligand>
</feature>
<organism evidence="6 7">
    <name type="scientific">Aphanocapsa feldmannii 277cV</name>
    <dbReference type="NCBI Taxonomy" id="2507553"/>
    <lineage>
        <taxon>Bacteria</taxon>
        <taxon>Bacillati</taxon>
        <taxon>Cyanobacteriota</taxon>
        <taxon>Cyanophyceae</taxon>
        <taxon>Oscillatoriophycideae</taxon>
        <taxon>Chroococcales</taxon>
        <taxon>Microcystaceae</taxon>
        <taxon>Aphanocapsa</taxon>
    </lineage>
</organism>
<dbReference type="InterPro" id="IPR013785">
    <property type="entry name" value="Aldolase_TIM"/>
</dbReference>
<keyword evidence="3 4" id="KW-0664">Pyridoxine biosynthesis</keyword>
<feature type="binding site" evidence="4">
    <location>
        <position position="50"/>
    </location>
    <ligand>
        <name>1-deoxy-D-xylulose 5-phosphate</name>
        <dbReference type="ChEBI" id="CHEBI:57792"/>
    </ligand>
</feature>
<feature type="binding site" evidence="4">
    <location>
        <begin position="9"/>
        <end position="10"/>
    </location>
    <ligand>
        <name>1-deoxy-D-xylulose 5-phosphate</name>
        <dbReference type="ChEBI" id="CHEBI:57792"/>
    </ligand>
</feature>
<dbReference type="GO" id="GO:0033856">
    <property type="term" value="F:pyridoxine 5'-phosphate synthase activity"/>
    <property type="evidence" value="ECO:0007669"/>
    <property type="project" value="UniProtKB-UniRule"/>
</dbReference>
<feature type="binding site" evidence="4">
    <location>
        <position position="18"/>
    </location>
    <ligand>
        <name>3-amino-2-oxopropyl phosphate</name>
        <dbReference type="ChEBI" id="CHEBI:57279"/>
    </ligand>
</feature>
<reference evidence="6 7" key="1">
    <citation type="journal article" date="2019" name="mSystems">
        <title>Life at home and on the roam: Genomic adaptions reflect the dual lifestyle of an intracellular, facultative symbiont.</title>
        <authorList>
            <person name="Burgsdorf I."/>
        </authorList>
    </citation>
    <scope>NUCLEOTIDE SEQUENCE [LARGE SCALE GENOMIC DNA]</scope>
    <source>
        <strain evidence="6">277cV</strain>
    </source>
</reference>
<evidence type="ECO:0000256" key="2">
    <source>
        <dbReference type="ARBA" id="ARBA00022679"/>
    </source>
</evidence>
<dbReference type="EMBL" id="SRMO01000001">
    <property type="protein sequence ID" value="TGG96863.1"/>
    <property type="molecule type" value="Genomic_DNA"/>
</dbReference>
<evidence type="ECO:0000313" key="6">
    <source>
        <dbReference type="EMBL" id="TGG96863.1"/>
    </source>
</evidence>
<feature type="active site" description="Proton donor" evidence="4">
    <location>
        <position position="190"/>
    </location>
</feature>
<evidence type="ECO:0000256" key="1">
    <source>
        <dbReference type="ARBA" id="ARBA00022490"/>
    </source>
</evidence>
<dbReference type="HAMAP" id="MF_00279">
    <property type="entry name" value="PdxJ"/>
    <property type="match status" value="1"/>
</dbReference>
<comment type="caution">
    <text evidence="6">The sequence shown here is derived from an EMBL/GenBank/DDBJ whole genome shotgun (WGS) entry which is preliminary data.</text>
</comment>
<dbReference type="GO" id="GO:0008615">
    <property type="term" value="P:pyridoxine biosynthetic process"/>
    <property type="evidence" value="ECO:0007669"/>
    <property type="project" value="UniProtKB-UniRule"/>
</dbReference>
<dbReference type="NCBIfam" id="NF003627">
    <property type="entry name" value="PRK05265.1-5"/>
    <property type="match status" value="1"/>
</dbReference>
<gene>
    <name evidence="4" type="primary">pdxJ</name>
    <name evidence="6" type="ORF">ERJ67_00515</name>
</gene>
<evidence type="ECO:0000256" key="5">
    <source>
        <dbReference type="NCBIfam" id="TIGR00559"/>
    </source>
</evidence>
<dbReference type="GO" id="GO:0005829">
    <property type="term" value="C:cytosol"/>
    <property type="evidence" value="ECO:0007669"/>
    <property type="project" value="TreeGrafter"/>
</dbReference>
<dbReference type="Pfam" id="PF03740">
    <property type="entry name" value="PdxJ"/>
    <property type="match status" value="1"/>
</dbReference>
<dbReference type="Proteomes" id="UP000317990">
    <property type="component" value="Unassembled WGS sequence"/>
</dbReference>
<comment type="catalytic activity">
    <reaction evidence="4">
        <text>3-amino-2-oxopropyl phosphate + 1-deoxy-D-xylulose 5-phosphate = pyridoxine 5'-phosphate + phosphate + 2 H2O + H(+)</text>
        <dbReference type="Rhea" id="RHEA:15265"/>
        <dbReference type="ChEBI" id="CHEBI:15377"/>
        <dbReference type="ChEBI" id="CHEBI:15378"/>
        <dbReference type="ChEBI" id="CHEBI:43474"/>
        <dbReference type="ChEBI" id="CHEBI:57279"/>
        <dbReference type="ChEBI" id="CHEBI:57792"/>
        <dbReference type="ChEBI" id="CHEBI:58589"/>
        <dbReference type="EC" id="2.6.99.2"/>
    </reaction>
</comment>
<evidence type="ECO:0000256" key="3">
    <source>
        <dbReference type="ARBA" id="ARBA00023096"/>
    </source>
</evidence>
<dbReference type="NCBIfam" id="NF003625">
    <property type="entry name" value="PRK05265.1-3"/>
    <property type="match status" value="1"/>
</dbReference>
<feature type="site" description="Transition state stabilizer" evidence="4">
    <location>
        <position position="151"/>
    </location>
</feature>
<dbReference type="AlphaFoldDB" id="A0A524RRB1"/>
<dbReference type="SUPFAM" id="SSF63892">
    <property type="entry name" value="Pyridoxine 5'-phosphate synthase"/>
    <property type="match status" value="1"/>
</dbReference>
<protein>
    <recommendedName>
        <fullName evidence="4 5">Pyridoxine 5'-phosphate synthase</fullName>
        <shortName evidence="4">PNP synthase</shortName>
        <ecNumber evidence="4 5">2.6.99.2</ecNumber>
    </recommendedName>
</protein>
<evidence type="ECO:0000256" key="4">
    <source>
        <dbReference type="HAMAP-Rule" id="MF_00279"/>
    </source>
</evidence>
<feature type="active site" description="Proton acceptor" evidence="4">
    <location>
        <position position="43"/>
    </location>
</feature>
<dbReference type="Gene3D" id="3.20.20.70">
    <property type="entry name" value="Aldolase class I"/>
    <property type="match status" value="1"/>
</dbReference>
<sequence length="245" mass="26861">MASLGINIDHIATLRQARRTVEPDPVQYALLAELGGADGITAHLREDRRHIQDRDIELLRATLRSRLNLEMAATEEMVSIALRVMPDMVTLVPEQRQEVTTEGGLDVLANLEALRRDVDRLQEGGVPVSLFVDAELPQLEASRRCGARWVELHTGCYAAARGPRQVRELARLSSGCRIAAALGLRVNAGHGLTYRNVEPVAGLPHMEELNIGHTVIARSVAVGLTQAVRELKALIQNPRSDPLFG</sequence>
<dbReference type="InterPro" id="IPR004569">
    <property type="entry name" value="PyrdxlP_synth_PdxJ"/>
</dbReference>
<dbReference type="UniPathway" id="UPA00244">
    <property type="reaction ID" value="UER00313"/>
</dbReference>
<feature type="binding site" evidence="4">
    <location>
        <position position="191"/>
    </location>
    <ligand>
        <name>3-amino-2-oxopropyl phosphate</name>
        <dbReference type="ChEBI" id="CHEBI:57279"/>
    </ligand>
</feature>
<feature type="binding site" evidence="4">
    <location>
        <position position="45"/>
    </location>
    <ligand>
        <name>1-deoxy-D-xylulose 5-phosphate</name>
        <dbReference type="ChEBI" id="CHEBI:57792"/>
    </ligand>
</feature>